<name>A0A0E9RYK4_ANGAN</name>
<proteinExistence type="predicted"/>
<evidence type="ECO:0000313" key="1">
    <source>
        <dbReference type="EMBL" id="JAH33977.1"/>
    </source>
</evidence>
<reference evidence="1" key="2">
    <citation type="journal article" date="2015" name="Fish Shellfish Immunol.">
        <title>Early steps in the European eel (Anguilla anguilla)-Vibrio vulnificus interaction in the gills: Role of the RtxA13 toxin.</title>
        <authorList>
            <person name="Callol A."/>
            <person name="Pajuelo D."/>
            <person name="Ebbesson L."/>
            <person name="Teles M."/>
            <person name="MacKenzie S."/>
            <person name="Amaro C."/>
        </authorList>
    </citation>
    <scope>NUCLEOTIDE SEQUENCE</scope>
</reference>
<dbReference type="EMBL" id="GBXM01074600">
    <property type="protein sequence ID" value="JAH33977.1"/>
    <property type="molecule type" value="Transcribed_RNA"/>
</dbReference>
<dbReference type="AlphaFoldDB" id="A0A0E9RYK4"/>
<reference evidence="1" key="1">
    <citation type="submission" date="2014-11" db="EMBL/GenBank/DDBJ databases">
        <authorList>
            <person name="Amaro Gonzalez C."/>
        </authorList>
    </citation>
    <scope>NUCLEOTIDE SEQUENCE</scope>
</reference>
<accession>A0A0E9RYK4</accession>
<sequence>MLAGCLPGLVLHTAWGNGLHSTLLSHNGPHSGTTKTDISIQPRFFHTENASVCAFTISN</sequence>
<protein>
    <submittedName>
        <fullName evidence="1">Uncharacterized protein</fullName>
    </submittedName>
</protein>
<organism evidence="1">
    <name type="scientific">Anguilla anguilla</name>
    <name type="common">European freshwater eel</name>
    <name type="synonym">Muraena anguilla</name>
    <dbReference type="NCBI Taxonomy" id="7936"/>
    <lineage>
        <taxon>Eukaryota</taxon>
        <taxon>Metazoa</taxon>
        <taxon>Chordata</taxon>
        <taxon>Craniata</taxon>
        <taxon>Vertebrata</taxon>
        <taxon>Euteleostomi</taxon>
        <taxon>Actinopterygii</taxon>
        <taxon>Neopterygii</taxon>
        <taxon>Teleostei</taxon>
        <taxon>Anguilliformes</taxon>
        <taxon>Anguillidae</taxon>
        <taxon>Anguilla</taxon>
    </lineage>
</organism>